<evidence type="ECO:0000256" key="6">
    <source>
        <dbReference type="ARBA" id="ARBA00023310"/>
    </source>
</evidence>
<dbReference type="GO" id="GO:0045259">
    <property type="term" value="C:proton-transporting ATP synthase complex"/>
    <property type="evidence" value="ECO:0007669"/>
    <property type="project" value="UniProtKB-KW"/>
</dbReference>
<evidence type="ECO:0000313" key="8">
    <source>
        <dbReference type="EMBL" id="EXX87374.1"/>
    </source>
</evidence>
<dbReference type="Proteomes" id="UP000053750">
    <property type="component" value="Unassembled WGS sequence"/>
</dbReference>
<keyword evidence="5 7" id="KW-0472">Membrane</keyword>
<keyword evidence="2 7" id="KW-0813">Transport</keyword>
<comment type="function">
    <text evidence="7">F(1)F(0) ATP synthase produces ATP from ADP in the presence of a proton or sodium gradient. F-type ATPases consist of two structural domains, F(1) containing the extramembraneous catalytic core and F(0) containing the membrane proton channel, linked together by a central stalk and a peripheral stalk. During catalysis, ATP synthesis in the catalytic domain of F(1) is coupled via a rotary mechanism of the central stalk subunits to proton translocation.</text>
</comment>
<keyword evidence="6 7" id="KW-0066">ATP synthesis</keyword>
<proteinExistence type="inferred from homology"/>
<name>A0A9W5S109_9BACL</name>
<dbReference type="PANTHER" id="PTHR11910">
    <property type="entry name" value="ATP SYNTHASE DELTA CHAIN"/>
    <property type="match status" value="1"/>
</dbReference>
<evidence type="ECO:0000313" key="9">
    <source>
        <dbReference type="Proteomes" id="UP000053750"/>
    </source>
</evidence>
<keyword evidence="9" id="KW-1185">Reference proteome</keyword>
<comment type="caution">
    <text evidence="8">The sequence shown here is derived from an EMBL/GenBank/DDBJ whole genome shotgun (WGS) entry which is preliminary data.</text>
</comment>
<keyword evidence="3 7" id="KW-0375">Hydrogen ion transport</keyword>
<evidence type="ECO:0000256" key="5">
    <source>
        <dbReference type="ARBA" id="ARBA00023136"/>
    </source>
</evidence>
<dbReference type="InterPro" id="IPR026015">
    <property type="entry name" value="ATP_synth_OSCP/delta_N_sf"/>
</dbReference>
<accession>A0A9W5S109</accession>
<comment type="subcellular location">
    <subcellularLocation>
        <location evidence="7">Cell membrane</location>
        <topology evidence="7">Peripheral membrane protein</topology>
    </subcellularLocation>
    <subcellularLocation>
        <location evidence="1">Membrane</location>
    </subcellularLocation>
</comment>
<dbReference type="OrthoDB" id="9802471at2"/>
<dbReference type="AlphaFoldDB" id="A0A9W5S109"/>
<keyword evidence="7" id="KW-1003">Cell membrane</keyword>
<evidence type="ECO:0000256" key="4">
    <source>
        <dbReference type="ARBA" id="ARBA00023065"/>
    </source>
</evidence>
<dbReference type="GO" id="GO:0046933">
    <property type="term" value="F:proton-transporting ATP synthase activity, rotational mechanism"/>
    <property type="evidence" value="ECO:0007669"/>
    <property type="project" value="UniProtKB-UniRule"/>
</dbReference>
<dbReference type="Gene3D" id="1.10.520.20">
    <property type="entry name" value="N-terminal domain of the delta subunit of the F1F0-ATP synthase"/>
    <property type="match status" value="1"/>
</dbReference>
<dbReference type="RefSeq" id="WP_036583036.1">
    <property type="nucleotide sequence ID" value="NZ_KK082136.1"/>
</dbReference>
<organism evidence="8 9">
    <name type="scientific">Paenibacillus darwinianus</name>
    <dbReference type="NCBI Taxonomy" id="1380763"/>
    <lineage>
        <taxon>Bacteria</taxon>
        <taxon>Bacillati</taxon>
        <taxon>Bacillota</taxon>
        <taxon>Bacilli</taxon>
        <taxon>Bacillales</taxon>
        <taxon>Paenibacillaceae</taxon>
        <taxon>Paenibacillus</taxon>
    </lineage>
</organism>
<dbReference type="GO" id="GO:0005886">
    <property type="term" value="C:plasma membrane"/>
    <property type="evidence" value="ECO:0007669"/>
    <property type="project" value="UniProtKB-SubCell"/>
</dbReference>
<comment type="similarity">
    <text evidence="7">Belongs to the ATPase delta chain family.</text>
</comment>
<dbReference type="HAMAP" id="MF_01416">
    <property type="entry name" value="ATP_synth_delta_bact"/>
    <property type="match status" value="1"/>
</dbReference>
<dbReference type="NCBIfam" id="TIGR01145">
    <property type="entry name" value="ATP_synt_delta"/>
    <property type="match status" value="1"/>
</dbReference>
<comment type="function">
    <text evidence="7">This protein is part of the stalk that links CF(0) to CF(1). It either transmits conformational changes from CF(0) to CF(1) or is implicated in proton conduction.</text>
</comment>
<dbReference type="NCBIfam" id="NF004403">
    <property type="entry name" value="PRK05758.2-4"/>
    <property type="match status" value="1"/>
</dbReference>
<protein>
    <recommendedName>
        <fullName evidence="7">ATP synthase subunit delta</fullName>
    </recommendedName>
    <alternativeName>
        <fullName evidence="7">ATP synthase F(1) sector subunit delta</fullName>
    </alternativeName>
    <alternativeName>
        <fullName evidence="7">F-type ATPase subunit delta</fullName>
        <shortName evidence="7">F-ATPase subunit delta</shortName>
    </alternativeName>
</protein>
<dbReference type="InterPro" id="IPR000711">
    <property type="entry name" value="ATPase_OSCP/dsu"/>
</dbReference>
<dbReference type="Pfam" id="PF00213">
    <property type="entry name" value="OSCP"/>
    <property type="match status" value="1"/>
</dbReference>
<keyword evidence="4 7" id="KW-0406">Ion transport</keyword>
<dbReference type="PRINTS" id="PR00125">
    <property type="entry name" value="ATPASEDELTA"/>
</dbReference>
<dbReference type="EMBL" id="JFHU01000158">
    <property type="protein sequence ID" value="EXX87374.1"/>
    <property type="molecule type" value="Genomic_DNA"/>
</dbReference>
<keyword evidence="7" id="KW-0139">CF(1)</keyword>
<dbReference type="SUPFAM" id="SSF47928">
    <property type="entry name" value="N-terminal domain of the delta subunit of the F1F0-ATP synthase"/>
    <property type="match status" value="1"/>
</dbReference>
<gene>
    <name evidence="7" type="primary">atpH</name>
    <name evidence="8" type="ORF">BG53_04165</name>
</gene>
<sequence length="182" mass="19260">MSRGSVVAKRYAKALFEVADANNAVAGVEQELKAVVEAIGSDAEIAKFLAFPNIESSRKTAILRQALSGKVSDAVINTIELLVERGRQEDIEGVYGAYKKVAGEALGQADAIVYTAKPLDADELTKVGARFSAVAGKAIRAEQVVEPSLLGGIQVRIGDRLYDGSLSGKLARLEQSLKSQAL</sequence>
<evidence type="ECO:0000256" key="1">
    <source>
        <dbReference type="ARBA" id="ARBA00004370"/>
    </source>
</evidence>
<evidence type="ECO:0000256" key="7">
    <source>
        <dbReference type="HAMAP-Rule" id="MF_01416"/>
    </source>
</evidence>
<evidence type="ECO:0000256" key="3">
    <source>
        <dbReference type="ARBA" id="ARBA00022781"/>
    </source>
</evidence>
<reference evidence="8 9" key="1">
    <citation type="submission" date="2014-02" db="EMBL/GenBank/DDBJ databases">
        <title>Genome sequence of Paenibacillus darwinianus reveals adaptive mechanisms for survival in Antarctic soils.</title>
        <authorList>
            <person name="Dsouza M."/>
            <person name="Taylor M.W."/>
            <person name="Turner S.J."/>
            <person name="Aislabie J."/>
        </authorList>
    </citation>
    <scope>NUCLEOTIDE SEQUENCE [LARGE SCALE GENOMIC DNA]</scope>
    <source>
        <strain evidence="8 9">CE1</strain>
    </source>
</reference>
<evidence type="ECO:0000256" key="2">
    <source>
        <dbReference type="ARBA" id="ARBA00022448"/>
    </source>
</evidence>